<dbReference type="OrthoDB" id="4507347at2759"/>
<dbReference type="EMBL" id="JAADJZ010000040">
    <property type="protein sequence ID" value="KAF2864731.1"/>
    <property type="molecule type" value="Genomic_DNA"/>
</dbReference>
<evidence type="ECO:0000313" key="1">
    <source>
        <dbReference type="EMBL" id="KAF2864731.1"/>
    </source>
</evidence>
<evidence type="ECO:0000313" key="2">
    <source>
        <dbReference type="Proteomes" id="UP000481861"/>
    </source>
</evidence>
<organism evidence="1 2">
    <name type="scientific">Massariosphaeria phaeospora</name>
    <dbReference type="NCBI Taxonomy" id="100035"/>
    <lineage>
        <taxon>Eukaryota</taxon>
        <taxon>Fungi</taxon>
        <taxon>Dikarya</taxon>
        <taxon>Ascomycota</taxon>
        <taxon>Pezizomycotina</taxon>
        <taxon>Dothideomycetes</taxon>
        <taxon>Pleosporomycetidae</taxon>
        <taxon>Pleosporales</taxon>
        <taxon>Pleosporales incertae sedis</taxon>
        <taxon>Massariosphaeria</taxon>
    </lineage>
</organism>
<name>A0A7C8I0L7_9PLEO</name>
<accession>A0A7C8I0L7</accession>
<dbReference type="AlphaFoldDB" id="A0A7C8I0L7"/>
<keyword evidence="2" id="KW-1185">Reference proteome</keyword>
<sequence>MCHVEDPNIVKSETINGQFFYYFETFVHDYLNYELSGMRKTYFANAEEVETCRDTSKRDLGQTSVVYQPAANQNVPTWNTQIQIPERIMICSWVLNYWRVRRTRTWFDTQNAFKKHSWAAIAIRVVGALKFPFTSIDIESLFDKLLVHEMTHLHSTGSAVDVHGLPTTLGTSGVAYGWKAARYVAKHPVGGIGGRKNAGMIPHPERPGWIPPAHVICLDSVF</sequence>
<reference evidence="1 2" key="1">
    <citation type="submission" date="2020-01" db="EMBL/GenBank/DDBJ databases">
        <authorList>
            <consortium name="DOE Joint Genome Institute"/>
            <person name="Haridas S."/>
            <person name="Albert R."/>
            <person name="Binder M."/>
            <person name="Bloem J."/>
            <person name="Labutti K."/>
            <person name="Salamov A."/>
            <person name="Andreopoulos B."/>
            <person name="Baker S.E."/>
            <person name="Barry K."/>
            <person name="Bills G."/>
            <person name="Bluhm B.H."/>
            <person name="Cannon C."/>
            <person name="Castanera R."/>
            <person name="Culley D.E."/>
            <person name="Daum C."/>
            <person name="Ezra D."/>
            <person name="Gonzalez J.B."/>
            <person name="Henrissat B."/>
            <person name="Kuo A."/>
            <person name="Liang C."/>
            <person name="Lipzen A."/>
            <person name="Lutzoni F."/>
            <person name="Magnuson J."/>
            <person name="Mondo S."/>
            <person name="Nolan M."/>
            <person name="Ohm R."/>
            <person name="Pangilinan J."/>
            <person name="Park H.-J.H."/>
            <person name="Ramirez L."/>
            <person name="Alfaro M."/>
            <person name="Sun H."/>
            <person name="Tritt A."/>
            <person name="Yoshinaga Y."/>
            <person name="Zwiers L.-H.L."/>
            <person name="Turgeon B.G."/>
            <person name="Goodwin S.B."/>
            <person name="Spatafora J.W."/>
            <person name="Crous P.W."/>
            <person name="Grigoriev I.V."/>
        </authorList>
    </citation>
    <scope>NUCLEOTIDE SEQUENCE [LARGE SCALE GENOMIC DNA]</scope>
    <source>
        <strain evidence="1 2">CBS 611.86</strain>
    </source>
</reference>
<comment type="caution">
    <text evidence="1">The sequence shown here is derived from an EMBL/GenBank/DDBJ whole genome shotgun (WGS) entry which is preliminary data.</text>
</comment>
<protein>
    <submittedName>
        <fullName evidence="1">Uncharacterized protein</fullName>
    </submittedName>
</protein>
<dbReference type="Proteomes" id="UP000481861">
    <property type="component" value="Unassembled WGS sequence"/>
</dbReference>
<gene>
    <name evidence="1" type="ORF">BDV95DRAFT_289949</name>
</gene>
<proteinExistence type="predicted"/>